<evidence type="ECO:0000313" key="2">
    <source>
        <dbReference type="Proteomes" id="UP000829069"/>
    </source>
</evidence>
<evidence type="ECO:0000313" key="1">
    <source>
        <dbReference type="EMBL" id="UNK44247.1"/>
    </source>
</evidence>
<keyword evidence="2" id="KW-1185">Reference proteome</keyword>
<gene>
    <name evidence="1" type="ORF">MNQ99_09480</name>
</gene>
<dbReference type="InterPro" id="IPR003787">
    <property type="entry name" value="Sulphur_relay_DsrE/F-like"/>
</dbReference>
<dbReference type="PANTHER" id="PTHR37691">
    <property type="entry name" value="BLR3518 PROTEIN"/>
    <property type="match status" value="1"/>
</dbReference>
<sequence>MAGILRSSVNARAALKPAAAIEVVVQGPGVRLLAADSPLSEAITQVQDLGVEIFACGNSMRSIGLDAEVLTVGIGTVSAAVAHLAERQWEGWAYVRP</sequence>
<name>A0ABY3W2H6_9MICC</name>
<dbReference type="RefSeq" id="WP_241912768.1">
    <property type="nucleotide sequence ID" value="NZ_CP093326.1"/>
</dbReference>
<proteinExistence type="predicted"/>
<dbReference type="Pfam" id="PF02635">
    <property type="entry name" value="DsrE"/>
    <property type="match status" value="1"/>
</dbReference>
<protein>
    <submittedName>
        <fullName evidence="1">DsrE family protein</fullName>
    </submittedName>
</protein>
<dbReference type="EMBL" id="CP093326">
    <property type="protein sequence ID" value="UNK44247.1"/>
    <property type="molecule type" value="Genomic_DNA"/>
</dbReference>
<dbReference type="Gene3D" id="3.40.1260.10">
    <property type="entry name" value="DsrEFH-like"/>
    <property type="match status" value="1"/>
</dbReference>
<accession>A0ABY3W2H6</accession>
<dbReference type="PANTHER" id="PTHR37691:SF1">
    <property type="entry name" value="BLR3518 PROTEIN"/>
    <property type="match status" value="1"/>
</dbReference>
<reference evidence="1 2" key="1">
    <citation type="submission" date="2022-03" db="EMBL/GenBank/DDBJ databases">
        <title>Isotopic signatures of nitrous oxide derived from detoxification processes.</title>
        <authorList>
            <person name="Behrendt U."/>
            <person name="Buchen C."/>
            <person name="Well R."/>
            <person name="Ulrich A."/>
            <person name="Rohe L."/>
            <person name="Kolb S."/>
            <person name="Schloter M."/>
            <person name="Horn M.A."/>
            <person name="Augustin J."/>
        </authorList>
    </citation>
    <scope>NUCLEOTIDE SEQUENCE [LARGE SCALE GENOMIC DNA]</scope>
    <source>
        <strain evidence="1 2">S4-C24</strain>
    </source>
</reference>
<organism evidence="1 2">
    <name type="scientific">Arthrobacter sulfonylureivorans</name>
    <dbReference type="NCBI Taxonomy" id="2486855"/>
    <lineage>
        <taxon>Bacteria</taxon>
        <taxon>Bacillati</taxon>
        <taxon>Actinomycetota</taxon>
        <taxon>Actinomycetes</taxon>
        <taxon>Micrococcales</taxon>
        <taxon>Micrococcaceae</taxon>
        <taxon>Arthrobacter</taxon>
    </lineage>
</organism>
<dbReference type="Proteomes" id="UP000829069">
    <property type="component" value="Chromosome"/>
</dbReference>
<dbReference type="SUPFAM" id="SSF75169">
    <property type="entry name" value="DsrEFH-like"/>
    <property type="match status" value="1"/>
</dbReference>
<dbReference type="InterPro" id="IPR027396">
    <property type="entry name" value="DsrEFH-like"/>
</dbReference>